<evidence type="ECO:0000313" key="2">
    <source>
        <dbReference type="EMBL" id="AIA31493.1"/>
    </source>
</evidence>
<name>A0A059XX50_9BACT</name>
<feature type="signal peptide" evidence="1">
    <location>
        <begin position="1"/>
        <end position="30"/>
    </location>
</feature>
<gene>
    <name evidence="2" type="ORF">Y981_02600</name>
</gene>
<evidence type="ECO:0000256" key="1">
    <source>
        <dbReference type="SAM" id="SignalP"/>
    </source>
</evidence>
<reference evidence="3" key="1">
    <citation type="submission" date="2014-02" db="EMBL/GenBank/DDBJ databases">
        <title>Complete genome sequence and comparative genomic analysis of the nitrogen-fixing bacterium Leptospirillum ferriphilum YSK.</title>
        <authorList>
            <person name="Guo X."/>
            <person name="Yin H."/>
            <person name="Liang Y."/>
            <person name="Hu Q."/>
            <person name="Ma L."/>
            <person name="Xiao Y."/>
            <person name="Zhang X."/>
            <person name="Qiu G."/>
            <person name="Liu X."/>
        </authorList>
    </citation>
    <scope>NUCLEOTIDE SEQUENCE [LARGE SCALE GENOMIC DNA]</scope>
    <source>
        <strain evidence="3">YSK</strain>
    </source>
</reference>
<protein>
    <recommendedName>
        <fullName evidence="4">Lipoprotein</fullName>
    </recommendedName>
</protein>
<accession>A0A059XX50</accession>
<dbReference type="Proteomes" id="UP000027059">
    <property type="component" value="Chromosome"/>
</dbReference>
<organism evidence="2 3">
    <name type="scientific">Leptospirillum ferriphilum YSK</name>
    <dbReference type="NCBI Taxonomy" id="1441628"/>
    <lineage>
        <taxon>Bacteria</taxon>
        <taxon>Pseudomonadati</taxon>
        <taxon>Nitrospirota</taxon>
        <taxon>Nitrospiria</taxon>
        <taxon>Nitrospirales</taxon>
        <taxon>Nitrospiraceae</taxon>
        <taxon>Leptospirillum</taxon>
    </lineage>
</organism>
<keyword evidence="3" id="KW-1185">Reference proteome</keyword>
<dbReference type="HOGENOM" id="CLU_905513_0_0_0"/>
<evidence type="ECO:0008006" key="4">
    <source>
        <dbReference type="Google" id="ProtNLM"/>
    </source>
</evidence>
<feature type="chain" id="PRO_5001581863" description="Lipoprotein" evidence="1">
    <location>
        <begin position="31"/>
        <end position="307"/>
    </location>
</feature>
<dbReference type="AlphaFoldDB" id="A0A059XX50"/>
<evidence type="ECO:0000313" key="3">
    <source>
        <dbReference type="Proteomes" id="UP000027059"/>
    </source>
</evidence>
<dbReference type="PROSITE" id="PS51257">
    <property type="entry name" value="PROKAR_LIPOPROTEIN"/>
    <property type="match status" value="1"/>
</dbReference>
<reference evidence="2 3" key="2">
    <citation type="journal article" date="2015" name="Biomed. Res. Int.">
        <title>Effects of Arsenite Resistance on the Growth and Functional Gene Expression of Leptospirillum ferriphilum and Acidithiobacillus thiooxidans in Pure Culture and Coculture.</title>
        <authorList>
            <person name="Jiang H."/>
            <person name="Liang Y."/>
            <person name="Yin H."/>
            <person name="Xiao Y."/>
            <person name="Guo X."/>
            <person name="Xu Y."/>
            <person name="Hu Q."/>
            <person name="Liu H."/>
            <person name="Liu X."/>
        </authorList>
    </citation>
    <scope>NUCLEOTIDE SEQUENCE [LARGE SCALE GENOMIC DNA]</scope>
    <source>
        <strain evidence="2 3">YSK</strain>
    </source>
</reference>
<dbReference type="KEGG" id="lfp:Y981_02600"/>
<proteinExistence type="predicted"/>
<sequence length="307" mass="33150">MVPRSFRMFAPLLTTLFLFLAACQSLSSLSGPSQDFVSAANALAQAESDYFDEIQAASDAAYRLQAAETYVAKKRTFPQFVAELGKHDDFSKAKALRMAAMQQLLNYTQQIQAIITGSNATWIADDAKSATTNISKLVKDAGDKADAQFFTNHSGVVETAVTDLGRIIINHESATELQSLAHDARAPIAQIAEMVKQDNANIETDNFTNSLSADQTQAVKDILHSIYQDPKVNAAERLEALQVAADWKQILVTKSQAIQNALAKLQAANEAMAEKENTSLGALSRQAYTLAQQAITGPSPVTVVPAK</sequence>
<dbReference type="EMBL" id="CP007243">
    <property type="protein sequence ID" value="AIA31493.1"/>
    <property type="molecule type" value="Genomic_DNA"/>
</dbReference>
<keyword evidence="1" id="KW-0732">Signal</keyword>